<sequence>MTLEMGMLVWAKVMAEETTTAYGVKRTSNDNTWVVDPMLGICPQLFLLPWGAVRDSARSNN</sequence>
<dbReference type="AlphaFoldDB" id="I6TC24"/>
<proteinExistence type="predicted"/>
<evidence type="ECO:0000313" key="1">
    <source>
        <dbReference type="EMBL" id="AFM94026.1"/>
    </source>
</evidence>
<reference evidence="1" key="1">
    <citation type="submission" date="2011-07" db="EMBL/GenBank/DDBJ databases">
        <title>The RED HYPCOTYL (R)-key locus of betalain-synthesis in Beta vulgaris.</title>
        <authorList>
            <person name="Zhang C.-L."/>
            <person name="Xiao X."/>
            <person name="Xu D."/>
            <person name="Jiang X."/>
            <person name="Chen D."/>
            <person name="Hall J."/>
            <person name="Martin K."/>
            <person name="McGrath M.J."/>
        </authorList>
    </citation>
    <scope>NUCLEOTIDE SEQUENCE</scope>
</reference>
<accession>I6TC24</accession>
<organism evidence="1">
    <name type="scientific">Beta vulgaris</name>
    <name type="common">Sugar beet</name>
    <dbReference type="NCBI Taxonomy" id="161934"/>
    <lineage>
        <taxon>Eukaryota</taxon>
        <taxon>Viridiplantae</taxon>
        <taxon>Streptophyta</taxon>
        <taxon>Embryophyta</taxon>
        <taxon>Tracheophyta</taxon>
        <taxon>Spermatophyta</taxon>
        <taxon>Magnoliopsida</taxon>
        <taxon>eudicotyledons</taxon>
        <taxon>Gunneridae</taxon>
        <taxon>Pentapetalae</taxon>
        <taxon>Caryophyllales</taxon>
        <taxon>Chenopodiaceae</taxon>
        <taxon>Betoideae</taxon>
        <taxon>Beta</taxon>
    </lineage>
</organism>
<name>I6TC24_BETVU</name>
<protein>
    <submittedName>
        <fullName evidence="1">Inositol-1(Or 4)-monophosphatase</fullName>
    </submittedName>
</protein>
<dbReference type="EMBL" id="JN378753">
    <property type="protein sequence ID" value="AFM94026.1"/>
    <property type="molecule type" value="Genomic_DNA"/>
</dbReference>